<feature type="chain" id="PRO_5026353517" evidence="2">
    <location>
        <begin position="28"/>
        <end position="294"/>
    </location>
</feature>
<organism evidence="3 4">
    <name type="scientific">Candidatus Hydrogenisulfobacillus filiaventi</name>
    <dbReference type="NCBI Taxonomy" id="2707344"/>
    <lineage>
        <taxon>Bacteria</taxon>
        <taxon>Bacillati</taxon>
        <taxon>Bacillota</taxon>
        <taxon>Clostridia</taxon>
        <taxon>Eubacteriales</taxon>
        <taxon>Clostridiales Family XVII. Incertae Sedis</taxon>
        <taxon>Candidatus Hydrogenisulfobacillus</taxon>
    </lineage>
</organism>
<reference evidence="3 4" key="1">
    <citation type="submission" date="2020-02" db="EMBL/GenBank/DDBJ databases">
        <authorList>
            <person name="Hogendoorn C."/>
        </authorList>
    </citation>
    <scope>NUCLEOTIDE SEQUENCE [LARGE SCALE GENOMIC DNA]</scope>
    <source>
        <strain evidence="3">R501</strain>
    </source>
</reference>
<accession>A0A6F8ZKG0</accession>
<feature type="transmembrane region" description="Helical" evidence="1">
    <location>
        <begin position="270"/>
        <end position="289"/>
    </location>
</feature>
<proteinExistence type="predicted"/>
<keyword evidence="1" id="KW-0812">Transmembrane</keyword>
<keyword evidence="2" id="KW-0732">Signal</keyword>
<gene>
    <name evidence="3" type="ORF">R50_2600</name>
</gene>
<dbReference type="EMBL" id="LR778114">
    <property type="protein sequence ID" value="CAB1130092.1"/>
    <property type="molecule type" value="Genomic_DNA"/>
</dbReference>
<dbReference type="KEGG" id="hfv:R50_2600"/>
<evidence type="ECO:0000256" key="2">
    <source>
        <dbReference type="SAM" id="SignalP"/>
    </source>
</evidence>
<dbReference type="AlphaFoldDB" id="A0A6F8ZKG0"/>
<evidence type="ECO:0000313" key="4">
    <source>
        <dbReference type="Proteomes" id="UP000503399"/>
    </source>
</evidence>
<keyword evidence="1" id="KW-0472">Membrane</keyword>
<sequence length="294" mass="30465">MRVQWGTAAAAATVLVLAAGVPVRAQAAVTRILADPAAVVTAAAAQPRSTRHEVTFTFTAEAPGRVPAAGAEVHFYVGRARPGRAPVHWYAAGTPGADRYVAYADAITGQDGRARIRLYGEPAGTEVWVGLRVGGLDTYDAAANRMLAAATAWWAAPGSRPAPGTEALLDPLMRAVPPGVPVHFSLEVLGPQGPEAGARVRFGAEGTAVTDSLGRARLTLATRGRDGTYALPVQVSRNGQAASGPLQAAYEVSRAARGTVGGGLFSNPRFPWVAGGILLAVFAGFWIRATRKEP</sequence>
<keyword evidence="1" id="KW-1133">Transmembrane helix</keyword>
<keyword evidence="4" id="KW-1185">Reference proteome</keyword>
<feature type="signal peptide" evidence="2">
    <location>
        <begin position="1"/>
        <end position="27"/>
    </location>
</feature>
<dbReference type="Proteomes" id="UP000503399">
    <property type="component" value="Chromosome"/>
</dbReference>
<name>A0A6F8ZKG0_9FIRM</name>
<evidence type="ECO:0000313" key="3">
    <source>
        <dbReference type="EMBL" id="CAB1130092.1"/>
    </source>
</evidence>
<protein>
    <submittedName>
        <fullName evidence="3">Uncharacterized protein</fullName>
    </submittedName>
</protein>
<evidence type="ECO:0000256" key="1">
    <source>
        <dbReference type="SAM" id="Phobius"/>
    </source>
</evidence>